<dbReference type="EMBL" id="OZ034815">
    <property type="protein sequence ID" value="CAL1368305.1"/>
    <property type="molecule type" value="Genomic_DNA"/>
</dbReference>
<keyword evidence="2" id="KW-0805">Transcription regulation</keyword>
<sequence>MSGQYYGNGRRFDSAEQAAMAYDQAAFAVRGPMAVLNFLVDRVRESLEGKKNCGCGGMFDDQKGDAAGCSPVLALKGRHSVRRKSTCKKSKDRQLSPGKQLLEGAAHHYKNNDHHKIITKSAAGQSNVVVLEDLGADCFEKLLRTCTDNHH</sequence>
<evidence type="ECO:0000256" key="3">
    <source>
        <dbReference type="ARBA" id="ARBA00023125"/>
    </source>
</evidence>
<proteinExistence type="predicted"/>
<name>A0AAV2D7S8_9ROSI</name>
<dbReference type="Gene3D" id="3.30.730.10">
    <property type="entry name" value="AP2/ERF domain"/>
    <property type="match status" value="1"/>
</dbReference>
<dbReference type="SUPFAM" id="SSF54171">
    <property type="entry name" value="DNA-binding domain"/>
    <property type="match status" value="1"/>
</dbReference>
<reference evidence="7 8" key="1">
    <citation type="submission" date="2024-04" db="EMBL/GenBank/DDBJ databases">
        <authorList>
            <person name="Fracassetti M."/>
        </authorList>
    </citation>
    <scope>NUCLEOTIDE SEQUENCE [LARGE SCALE GENOMIC DNA]</scope>
</reference>
<dbReference type="SMART" id="SM00380">
    <property type="entry name" value="AP2"/>
    <property type="match status" value="1"/>
</dbReference>
<gene>
    <name evidence="7" type="ORF">LTRI10_LOCUS11511</name>
</gene>
<accession>A0AAV2D7S8</accession>
<comment type="subcellular location">
    <subcellularLocation>
        <location evidence="1">Nucleus</location>
    </subcellularLocation>
</comment>
<evidence type="ECO:0000256" key="1">
    <source>
        <dbReference type="ARBA" id="ARBA00004123"/>
    </source>
</evidence>
<evidence type="ECO:0000313" key="8">
    <source>
        <dbReference type="Proteomes" id="UP001497516"/>
    </source>
</evidence>
<evidence type="ECO:0000313" key="7">
    <source>
        <dbReference type="EMBL" id="CAL1368305.1"/>
    </source>
</evidence>
<evidence type="ECO:0000256" key="5">
    <source>
        <dbReference type="ARBA" id="ARBA00023242"/>
    </source>
</evidence>
<dbReference type="GO" id="GO:0003700">
    <property type="term" value="F:DNA-binding transcription factor activity"/>
    <property type="evidence" value="ECO:0007669"/>
    <property type="project" value="InterPro"/>
</dbReference>
<organism evidence="7 8">
    <name type="scientific">Linum trigynum</name>
    <dbReference type="NCBI Taxonomy" id="586398"/>
    <lineage>
        <taxon>Eukaryota</taxon>
        <taxon>Viridiplantae</taxon>
        <taxon>Streptophyta</taxon>
        <taxon>Embryophyta</taxon>
        <taxon>Tracheophyta</taxon>
        <taxon>Spermatophyta</taxon>
        <taxon>Magnoliopsida</taxon>
        <taxon>eudicotyledons</taxon>
        <taxon>Gunneridae</taxon>
        <taxon>Pentapetalae</taxon>
        <taxon>rosids</taxon>
        <taxon>fabids</taxon>
        <taxon>Malpighiales</taxon>
        <taxon>Linaceae</taxon>
        <taxon>Linum</taxon>
    </lineage>
</organism>
<dbReference type="GO" id="GO:0003677">
    <property type="term" value="F:DNA binding"/>
    <property type="evidence" value="ECO:0007669"/>
    <property type="project" value="UniProtKB-KW"/>
</dbReference>
<evidence type="ECO:0000259" key="6">
    <source>
        <dbReference type="SMART" id="SM00380"/>
    </source>
</evidence>
<keyword evidence="8" id="KW-1185">Reference proteome</keyword>
<dbReference type="InterPro" id="IPR001471">
    <property type="entry name" value="AP2/ERF_dom"/>
</dbReference>
<dbReference type="AlphaFoldDB" id="A0AAV2D7S8"/>
<evidence type="ECO:0000256" key="2">
    <source>
        <dbReference type="ARBA" id="ARBA00023015"/>
    </source>
</evidence>
<evidence type="ECO:0000256" key="4">
    <source>
        <dbReference type="ARBA" id="ARBA00023163"/>
    </source>
</evidence>
<dbReference type="GO" id="GO:0005634">
    <property type="term" value="C:nucleus"/>
    <property type="evidence" value="ECO:0007669"/>
    <property type="project" value="UniProtKB-SubCell"/>
</dbReference>
<keyword evidence="3" id="KW-0238">DNA-binding</keyword>
<dbReference type="Proteomes" id="UP001497516">
    <property type="component" value="Chromosome 2"/>
</dbReference>
<dbReference type="InterPro" id="IPR016177">
    <property type="entry name" value="DNA-bd_dom_sf"/>
</dbReference>
<feature type="domain" description="AP2/ERF" evidence="6">
    <location>
        <begin position="2"/>
        <end position="45"/>
    </location>
</feature>
<protein>
    <recommendedName>
        <fullName evidence="6">AP2/ERF domain-containing protein</fullName>
    </recommendedName>
</protein>
<keyword evidence="4" id="KW-0804">Transcription</keyword>
<dbReference type="InterPro" id="IPR036955">
    <property type="entry name" value="AP2/ERF_dom_sf"/>
</dbReference>
<keyword evidence="5" id="KW-0539">Nucleus</keyword>